<keyword evidence="2" id="KW-1185">Reference proteome</keyword>
<gene>
    <name evidence="1" type="ORF">DIS24_g12450</name>
</gene>
<protein>
    <submittedName>
        <fullName evidence="1">Uncharacterized protein</fullName>
    </submittedName>
</protein>
<proteinExistence type="predicted"/>
<name>A0AA39TFW7_9PEZI</name>
<dbReference type="Proteomes" id="UP001175001">
    <property type="component" value="Unassembled WGS sequence"/>
</dbReference>
<sequence>MPDQLDLPPNLIVGDGHNYETAYLAIRDHMHHLNEWATSFPPQHPARLHPFIIHVLNSLEAETDSRPGFDVDTLFAGPPLPLRIPPHVIRMRPQDVLARYGWVEHENMGRPDLYAGLIK</sequence>
<comment type="caution">
    <text evidence="1">The sequence shown here is derived from an EMBL/GenBank/DDBJ whole genome shotgun (WGS) entry which is preliminary data.</text>
</comment>
<evidence type="ECO:0000313" key="1">
    <source>
        <dbReference type="EMBL" id="KAK0609157.1"/>
    </source>
</evidence>
<dbReference type="EMBL" id="JAUJDW010000272">
    <property type="protein sequence ID" value="KAK0609157.1"/>
    <property type="molecule type" value="Genomic_DNA"/>
</dbReference>
<accession>A0AA39TFW7</accession>
<evidence type="ECO:0000313" key="2">
    <source>
        <dbReference type="Proteomes" id="UP001175001"/>
    </source>
</evidence>
<organism evidence="1 2">
    <name type="scientific">Lasiodiplodia hormozganensis</name>
    <dbReference type="NCBI Taxonomy" id="869390"/>
    <lineage>
        <taxon>Eukaryota</taxon>
        <taxon>Fungi</taxon>
        <taxon>Dikarya</taxon>
        <taxon>Ascomycota</taxon>
        <taxon>Pezizomycotina</taxon>
        <taxon>Dothideomycetes</taxon>
        <taxon>Dothideomycetes incertae sedis</taxon>
        <taxon>Botryosphaeriales</taxon>
        <taxon>Botryosphaeriaceae</taxon>
        <taxon>Lasiodiplodia</taxon>
    </lineage>
</organism>
<dbReference type="AlphaFoldDB" id="A0AA39TFW7"/>
<reference evidence="1" key="1">
    <citation type="submission" date="2023-06" db="EMBL/GenBank/DDBJ databases">
        <title>Multi-omics analyses reveal the molecular pathogenesis toolkit of Lasiodiplodia hormozganensis, a cross-kingdom pathogen.</title>
        <authorList>
            <person name="Felix C."/>
            <person name="Meneses R."/>
            <person name="Goncalves M.F.M."/>
            <person name="Tilleman L."/>
            <person name="Duarte A.S."/>
            <person name="Jorrin-Novo J.V."/>
            <person name="Van De Peer Y."/>
            <person name="Deforce D."/>
            <person name="Van Nieuwerburgh F."/>
            <person name="Esteves A.C."/>
            <person name="Alves A."/>
        </authorList>
    </citation>
    <scope>NUCLEOTIDE SEQUENCE</scope>
    <source>
        <strain evidence="1">CBS 339.90</strain>
    </source>
</reference>